<feature type="binding site" evidence="9">
    <location>
        <position position="81"/>
    </location>
    <ligand>
        <name>GTP</name>
        <dbReference type="ChEBI" id="CHEBI:37565"/>
    </ligand>
</feature>
<dbReference type="EC" id="3.5.4.25" evidence="9"/>
<proteinExistence type="inferred from homology"/>
<organism evidence="11 12">
    <name type="scientific">Haliangium ochraceum (strain DSM 14365 / JCM 11303 / SMP-2)</name>
    <dbReference type="NCBI Taxonomy" id="502025"/>
    <lineage>
        <taxon>Bacteria</taxon>
        <taxon>Pseudomonadati</taxon>
        <taxon>Myxococcota</taxon>
        <taxon>Polyangia</taxon>
        <taxon>Haliangiales</taxon>
        <taxon>Kofleriaceae</taxon>
        <taxon>Haliangium</taxon>
    </lineage>
</organism>
<evidence type="ECO:0000256" key="6">
    <source>
        <dbReference type="ARBA" id="ARBA00022833"/>
    </source>
</evidence>
<feature type="binding site" evidence="9">
    <location>
        <begin position="103"/>
        <end position="105"/>
    </location>
    <ligand>
        <name>GTP</name>
        <dbReference type="ChEBI" id="CHEBI:37565"/>
    </ligand>
</feature>
<feature type="binding site" evidence="9">
    <location>
        <position position="76"/>
    </location>
    <ligand>
        <name>Zn(2+)</name>
        <dbReference type="ChEBI" id="CHEBI:29105"/>
        <note>catalytic</note>
    </ligand>
</feature>
<keyword evidence="4 9" id="KW-0547">Nucleotide-binding</keyword>
<dbReference type="KEGG" id="hoh:Hoch_0545"/>
<evidence type="ECO:0000256" key="1">
    <source>
        <dbReference type="ARBA" id="ARBA00004853"/>
    </source>
</evidence>
<dbReference type="Pfam" id="PF00925">
    <property type="entry name" value="GTP_cyclohydro2"/>
    <property type="match status" value="1"/>
</dbReference>
<keyword evidence="7 9" id="KW-0342">GTP-binding</keyword>
<dbReference type="PANTHER" id="PTHR21327:SF18">
    <property type="entry name" value="3,4-DIHYDROXY-2-BUTANONE 4-PHOSPHATE SYNTHASE"/>
    <property type="match status" value="1"/>
</dbReference>
<dbReference type="GO" id="GO:0008270">
    <property type="term" value="F:zinc ion binding"/>
    <property type="evidence" value="ECO:0007669"/>
    <property type="project" value="UniProtKB-UniRule"/>
</dbReference>
<comment type="catalytic activity">
    <reaction evidence="8 9">
        <text>GTP + 4 H2O = 2,5-diamino-6-hydroxy-4-(5-phosphoribosylamino)-pyrimidine + formate + 2 phosphate + 3 H(+)</text>
        <dbReference type="Rhea" id="RHEA:23704"/>
        <dbReference type="ChEBI" id="CHEBI:15377"/>
        <dbReference type="ChEBI" id="CHEBI:15378"/>
        <dbReference type="ChEBI" id="CHEBI:15740"/>
        <dbReference type="ChEBI" id="CHEBI:37565"/>
        <dbReference type="ChEBI" id="CHEBI:43474"/>
        <dbReference type="ChEBI" id="CHEBI:58614"/>
        <dbReference type="EC" id="3.5.4.25"/>
    </reaction>
</comment>
<dbReference type="UniPathway" id="UPA00275">
    <property type="reaction ID" value="UER00400"/>
</dbReference>
<evidence type="ECO:0000256" key="2">
    <source>
        <dbReference type="ARBA" id="ARBA00022619"/>
    </source>
</evidence>
<feature type="active site" description="Nucleophile" evidence="9">
    <location>
        <position position="139"/>
    </location>
</feature>
<evidence type="ECO:0000256" key="7">
    <source>
        <dbReference type="ARBA" id="ARBA00023134"/>
    </source>
</evidence>
<evidence type="ECO:0000259" key="10">
    <source>
        <dbReference type="Pfam" id="PF00925"/>
    </source>
</evidence>
<accession>D0LLG6</accession>
<comment type="function">
    <text evidence="9">Catalyzes the conversion of GTP to 2,5-diamino-6-ribosylamino-4(3H)-pyrimidinone 5'-phosphate (DARP), formate and pyrophosphate.</text>
</comment>
<feature type="active site" description="Proton acceptor" evidence="9">
    <location>
        <position position="137"/>
    </location>
</feature>
<feature type="binding site" evidence="9">
    <location>
        <begin position="60"/>
        <end position="64"/>
    </location>
    <ligand>
        <name>GTP</name>
        <dbReference type="ChEBI" id="CHEBI:37565"/>
    </ligand>
</feature>
<dbReference type="HOGENOM" id="CLU_020273_2_1_7"/>
<keyword evidence="3 9" id="KW-0479">Metal-binding</keyword>
<dbReference type="NCBIfam" id="TIGR00505">
    <property type="entry name" value="ribA"/>
    <property type="match status" value="1"/>
</dbReference>
<keyword evidence="2 9" id="KW-0686">Riboflavin biosynthesis</keyword>
<dbReference type="HAMAP" id="MF_00179">
    <property type="entry name" value="RibA"/>
    <property type="match status" value="1"/>
</dbReference>
<dbReference type="EMBL" id="CP001804">
    <property type="protein sequence ID" value="ACY13183.1"/>
    <property type="molecule type" value="Genomic_DNA"/>
</dbReference>
<dbReference type="InterPro" id="IPR000926">
    <property type="entry name" value="RibA"/>
</dbReference>
<evidence type="ECO:0000256" key="3">
    <source>
        <dbReference type="ARBA" id="ARBA00022723"/>
    </source>
</evidence>
<feature type="binding site" evidence="9">
    <location>
        <position position="65"/>
    </location>
    <ligand>
        <name>Zn(2+)</name>
        <dbReference type="ChEBI" id="CHEBI:29105"/>
        <note>catalytic</note>
    </ligand>
</feature>
<dbReference type="CDD" id="cd00641">
    <property type="entry name" value="GTP_cyclohydro2"/>
    <property type="match status" value="1"/>
</dbReference>
<reference evidence="11 12" key="1">
    <citation type="journal article" date="2010" name="Stand. Genomic Sci.">
        <title>Complete genome sequence of Haliangium ochraceum type strain (SMP-2).</title>
        <authorList>
            <consortium name="US DOE Joint Genome Institute (JGI-PGF)"/>
            <person name="Ivanova N."/>
            <person name="Daum C."/>
            <person name="Lang E."/>
            <person name="Abt B."/>
            <person name="Kopitz M."/>
            <person name="Saunders E."/>
            <person name="Lapidus A."/>
            <person name="Lucas S."/>
            <person name="Glavina Del Rio T."/>
            <person name="Nolan M."/>
            <person name="Tice H."/>
            <person name="Copeland A."/>
            <person name="Cheng J.F."/>
            <person name="Chen F."/>
            <person name="Bruce D."/>
            <person name="Goodwin L."/>
            <person name="Pitluck S."/>
            <person name="Mavromatis K."/>
            <person name="Pati A."/>
            <person name="Mikhailova N."/>
            <person name="Chen A."/>
            <person name="Palaniappan K."/>
            <person name="Land M."/>
            <person name="Hauser L."/>
            <person name="Chang Y.J."/>
            <person name="Jeffries C.D."/>
            <person name="Detter J.C."/>
            <person name="Brettin T."/>
            <person name="Rohde M."/>
            <person name="Goker M."/>
            <person name="Bristow J."/>
            <person name="Markowitz V."/>
            <person name="Eisen J.A."/>
            <person name="Hugenholtz P."/>
            <person name="Kyrpides N.C."/>
            <person name="Klenk H.P."/>
        </authorList>
    </citation>
    <scope>NUCLEOTIDE SEQUENCE [LARGE SCALE GENOMIC DNA]</scope>
    <source>
        <strain evidence="12">DSM 14365 / CIP 107738 / JCM 11303 / AJ 13395 / SMP-2</strain>
    </source>
</reference>
<feature type="binding site" evidence="9">
    <location>
        <position position="165"/>
    </location>
    <ligand>
        <name>GTP</name>
        <dbReference type="ChEBI" id="CHEBI:37565"/>
    </ligand>
</feature>
<evidence type="ECO:0000256" key="4">
    <source>
        <dbReference type="ARBA" id="ARBA00022741"/>
    </source>
</evidence>
<dbReference type="FunFam" id="3.40.50.10990:FF:000002">
    <property type="entry name" value="GTP cyclohydrolase-2"/>
    <property type="match status" value="1"/>
</dbReference>
<comment type="pathway">
    <text evidence="1 9">Cofactor biosynthesis; riboflavin biosynthesis; 5-amino-6-(D-ribitylamino)uracil from GTP: step 1/4.</text>
</comment>
<feature type="binding site" evidence="9">
    <location>
        <position position="160"/>
    </location>
    <ligand>
        <name>GTP</name>
        <dbReference type="ChEBI" id="CHEBI:37565"/>
    </ligand>
</feature>
<feature type="binding site" evidence="9">
    <location>
        <position position="78"/>
    </location>
    <ligand>
        <name>Zn(2+)</name>
        <dbReference type="ChEBI" id="CHEBI:29105"/>
        <note>catalytic</note>
    </ligand>
</feature>
<comment type="similarity">
    <text evidence="9">Belongs to the GTP cyclohydrolase II family.</text>
</comment>
<dbReference type="NCBIfam" id="NF001591">
    <property type="entry name" value="PRK00393.1"/>
    <property type="match status" value="1"/>
</dbReference>
<feature type="binding site" evidence="9">
    <location>
        <position position="125"/>
    </location>
    <ligand>
        <name>GTP</name>
        <dbReference type="ChEBI" id="CHEBI:37565"/>
    </ligand>
</feature>
<keyword evidence="6 9" id="KW-0862">Zinc</keyword>
<keyword evidence="12" id="KW-1185">Reference proteome</keyword>
<dbReference type="InterPro" id="IPR032677">
    <property type="entry name" value="GTP_cyclohydro_II"/>
</dbReference>
<dbReference type="InterPro" id="IPR036144">
    <property type="entry name" value="RibA-like_sf"/>
</dbReference>
<feature type="domain" description="GTP cyclohydrolase II" evidence="10">
    <location>
        <begin position="17"/>
        <end position="180"/>
    </location>
</feature>
<evidence type="ECO:0000313" key="11">
    <source>
        <dbReference type="EMBL" id="ACY13183.1"/>
    </source>
</evidence>
<evidence type="ECO:0000313" key="12">
    <source>
        <dbReference type="Proteomes" id="UP000001880"/>
    </source>
</evidence>
<sequence length="214" mass="23847">MKNLVMQKPRSVSLEKYATSKLPTIHGQFEVTVYRYGPDSEEALAVTLGSFAPDEPTFVRVHSECYTGEVLGSLKCDCREQLELALTRIQELGRGVLVYLRQEGRGIGLGNKIRAYALQDQGADTVQANHQLGFATDLREFDVAAEILKDLGVARIHLHTNNPEKIQAMEDHGIELVSREPAHGVINPHNRRYLETKHHTLGHDFAALLSGPKK</sequence>
<dbReference type="eggNOG" id="COG0807">
    <property type="taxonomic scope" value="Bacteria"/>
</dbReference>
<dbReference type="OrthoDB" id="9793111at2"/>
<gene>
    <name evidence="9" type="primary">ribA</name>
    <name evidence="11" type="ordered locus">Hoch_0545</name>
</gene>
<dbReference type="Proteomes" id="UP000001880">
    <property type="component" value="Chromosome"/>
</dbReference>
<dbReference type="GO" id="GO:0005829">
    <property type="term" value="C:cytosol"/>
    <property type="evidence" value="ECO:0007669"/>
    <property type="project" value="TreeGrafter"/>
</dbReference>
<name>D0LLG6_HALO1</name>
<dbReference type="AlphaFoldDB" id="D0LLG6"/>
<dbReference type="GO" id="GO:0005525">
    <property type="term" value="F:GTP binding"/>
    <property type="evidence" value="ECO:0007669"/>
    <property type="project" value="UniProtKB-KW"/>
</dbReference>
<evidence type="ECO:0000256" key="5">
    <source>
        <dbReference type="ARBA" id="ARBA00022801"/>
    </source>
</evidence>
<dbReference type="GO" id="GO:0003935">
    <property type="term" value="F:GTP cyclohydrolase II activity"/>
    <property type="evidence" value="ECO:0007669"/>
    <property type="project" value="UniProtKB-UniRule"/>
</dbReference>
<comment type="cofactor">
    <cofactor evidence="9">
        <name>Zn(2+)</name>
        <dbReference type="ChEBI" id="CHEBI:29105"/>
    </cofactor>
    <text evidence="9">Binds 1 zinc ion per subunit.</text>
</comment>
<dbReference type="Gene3D" id="3.40.50.10990">
    <property type="entry name" value="GTP cyclohydrolase II"/>
    <property type="match status" value="1"/>
</dbReference>
<dbReference type="PANTHER" id="PTHR21327">
    <property type="entry name" value="GTP CYCLOHYDROLASE II-RELATED"/>
    <property type="match status" value="1"/>
</dbReference>
<keyword evidence="5 9" id="KW-0378">Hydrolase</keyword>
<dbReference type="SUPFAM" id="SSF142695">
    <property type="entry name" value="RibA-like"/>
    <property type="match status" value="1"/>
</dbReference>
<dbReference type="STRING" id="502025.Hoch_0545"/>
<protein>
    <recommendedName>
        <fullName evidence="9">GTP cyclohydrolase-2</fullName>
        <ecNumber evidence="9">3.5.4.25</ecNumber>
    </recommendedName>
    <alternativeName>
        <fullName evidence="9">GTP cyclohydrolase II</fullName>
    </alternativeName>
</protein>
<evidence type="ECO:0000256" key="8">
    <source>
        <dbReference type="ARBA" id="ARBA00049295"/>
    </source>
</evidence>
<evidence type="ECO:0000256" key="9">
    <source>
        <dbReference type="HAMAP-Rule" id="MF_00179"/>
    </source>
</evidence>
<dbReference type="GO" id="GO:0009231">
    <property type="term" value="P:riboflavin biosynthetic process"/>
    <property type="evidence" value="ECO:0007669"/>
    <property type="project" value="UniProtKB-UniRule"/>
</dbReference>